<feature type="region of interest" description="Disordered" evidence="1">
    <location>
        <begin position="108"/>
        <end position="130"/>
    </location>
</feature>
<feature type="compositionally biased region" description="Polar residues" evidence="1">
    <location>
        <begin position="113"/>
        <end position="130"/>
    </location>
</feature>
<comment type="caution">
    <text evidence="2">The sequence shown here is derived from an EMBL/GenBank/DDBJ whole genome shotgun (WGS) entry which is preliminary data.</text>
</comment>
<evidence type="ECO:0000256" key="1">
    <source>
        <dbReference type="SAM" id="MobiDB-lite"/>
    </source>
</evidence>
<gene>
    <name evidence="2" type="ORF">PIB30_024824</name>
</gene>
<evidence type="ECO:0000313" key="3">
    <source>
        <dbReference type="Proteomes" id="UP001341840"/>
    </source>
</evidence>
<sequence>MDSQILEATRRCESNMDLTGNFFLVRFTDEGASLLASVWKLTFVNNLFQPSRFWYGNSRLNMHEGLHLIFFGCGKYGHRLDQCSLGQPKVMQPSPILATHSDEALQKEVAPATASTGSSVDSNLNLVDNQ</sequence>
<keyword evidence="3" id="KW-1185">Reference proteome</keyword>
<reference evidence="2 3" key="1">
    <citation type="journal article" date="2023" name="Plants (Basel)">
        <title>Bridging the Gap: Combining Genomics and Transcriptomics Approaches to Understand Stylosanthes scabra, an Orphan Legume from the Brazilian Caatinga.</title>
        <authorList>
            <person name="Ferreira-Neto J.R.C."/>
            <person name="da Silva M.D."/>
            <person name="Binneck E."/>
            <person name="de Melo N.F."/>
            <person name="da Silva R.H."/>
            <person name="de Melo A.L.T.M."/>
            <person name="Pandolfi V."/>
            <person name="Bustamante F.O."/>
            <person name="Brasileiro-Vidal A.C."/>
            <person name="Benko-Iseppon A.M."/>
        </authorList>
    </citation>
    <scope>NUCLEOTIDE SEQUENCE [LARGE SCALE GENOMIC DNA]</scope>
    <source>
        <tissue evidence="2">Leaves</tissue>
    </source>
</reference>
<evidence type="ECO:0000313" key="2">
    <source>
        <dbReference type="EMBL" id="MED6206232.1"/>
    </source>
</evidence>
<dbReference type="Proteomes" id="UP001341840">
    <property type="component" value="Unassembled WGS sequence"/>
</dbReference>
<proteinExistence type="predicted"/>
<dbReference type="EMBL" id="JASCZI010241745">
    <property type="protein sequence ID" value="MED6206232.1"/>
    <property type="molecule type" value="Genomic_DNA"/>
</dbReference>
<organism evidence="2 3">
    <name type="scientific">Stylosanthes scabra</name>
    <dbReference type="NCBI Taxonomy" id="79078"/>
    <lineage>
        <taxon>Eukaryota</taxon>
        <taxon>Viridiplantae</taxon>
        <taxon>Streptophyta</taxon>
        <taxon>Embryophyta</taxon>
        <taxon>Tracheophyta</taxon>
        <taxon>Spermatophyta</taxon>
        <taxon>Magnoliopsida</taxon>
        <taxon>eudicotyledons</taxon>
        <taxon>Gunneridae</taxon>
        <taxon>Pentapetalae</taxon>
        <taxon>rosids</taxon>
        <taxon>fabids</taxon>
        <taxon>Fabales</taxon>
        <taxon>Fabaceae</taxon>
        <taxon>Papilionoideae</taxon>
        <taxon>50 kb inversion clade</taxon>
        <taxon>dalbergioids sensu lato</taxon>
        <taxon>Dalbergieae</taxon>
        <taxon>Pterocarpus clade</taxon>
        <taxon>Stylosanthes</taxon>
    </lineage>
</organism>
<protein>
    <submittedName>
        <fullName evidence="2">Uncharacterized protein</fullName>
    </submittedName>
</protein>
<accession>A0ABU6Y716</accession>
<name>A0ABU6Y716_9FABA</name>